<comment type="caution">
    <text evidence="3">The sequence shown here is derived from an EMBL/GenBank/DDBJ whole genome shotgun (WGS) entry which is preliminary data.</text>
</comment>
<evidence type="ECO:0000313" key="4">
    <source>
        <dbReference type="Proteomes" id="UP000436088"/>
    </source>
</evidence>
<dbReference type="SMART" id="SM00452">
    <property type="entry name" value="STI"/>
    <property type="match status" value="1"/>
</dbReference>
<sequence length="228" mass="24797">MKSASASVFLLCFSITQSSFLFGLANAANNAVLDGTGKEVVTGVPYYLVSVLAGDSGGGLAIGRESGRKCPEIVVQRKSNLDYGDPVIFSNADSDADVVRVSSDVKIKFVGPRDKLCRSSTVWKVQDLVESTGKGWVELGGAEGGPACDTKDWFKIVRDVDDMDIIYNLKYCPSVRGSSITACNKIEREIDTDGQMRLALADEEGDPWPWMFIMANETDTRIRQVVHV</sequence>
<protein>
    <submittedName>
        <fullName evidence="3">21 kDa seed protein</fullName>
    </submittedName>
</protein>
<gene>
    <name evidence="3" type="ORF">F3Y22_tig00111208pilonHSYRG00055</name>
</gene>
<dbReference type="PANTHER" id="PTHR33107:SF28">
    <property type="entry name" value="CYSTEINE PROTEASE INHIBITOR 8-LIKE"/>
    <property type="match status" value="1"/>
</dbReference>
<dbReference type="Gene3D" id="2.80.10.50">
    <property type="match status" value="1"/>
</dbReference>
<feature type="chain" id="PRO_5025357901" evidence="2">
    <location>
        <begin position="28"/>
        <end position="228"/>
    </location>
</feature>
<keyword evidence="2" id="KW-0732">Signal</keyword>
<reference evidence="3" key="1">
    <citation type="submission" date="2019-09" db="EMBL/GenBank/DDBJ databases">
        <title>Draft genome information of white flower Hibiscus syriacus.</title>
        <authorList>
            <person name="Kim Y.-M."/>
        </authorList>
    </citation>
    <scope>NUCLEOTIDE SEQUENCE [LARGE SCALE GENOMIC DNA]</scope>
    <source>
        <strain evidence="3">YM2019G1</strain>
    </source>
</reference>
<dbReference type="PANTHER" id="PTHR33107">
    <property type="entry name" value="KUNITZ TRYPSIN INHIBITOR 2"/>
    <property type="match status" value="1"/>
</dbReference>
<dbReference type="InterPro" id="IPR011065">
    <property type="entry name" value="Kunitz_inhibitor_STI-like_sf"/>
</dbReference>
<dbReference type="GO" id="GO:0004866">
    <property type="term" value="F:endopeptidase inhibitor activity"/>
    <property type="evidence" value="ECO:0007669"/>
    <property type="project" value="InterPro"/>
</dbReference>
<feature type="signal peptide" evidence="2">
    <location>
        <begin position="1"/>
        <end position="27"/>
    </location>
</feature>
<accession>A0A6A2YWF4</accession>
<evidence type="ECO:0000256" key="2">
    <source>
        <dbReference type="SAM" id="SignalP"/>
    </source>
</evidence>
<comment type="similarity">
    <text evidence="1">Belongs to the protease inhibitor I3 (leguminous Kunitz-type inhibitor) family.</text>
</comment>
<dbReference type="AlphaFoldDB" id="A0A6A2YWF4"/>
<dbReference type="Proteomes" id="UP000436088">
    <property type="component" value="Unassembled WGS sequence"/>
</dbReference>
<dbReference type="InterPro" id="IPR002160">
    <property type="entry name" value="Prot_inh_Kunz-lg"/>
</dbReference>
<dbReference type="SUPFAM" id="SSF50386">
    <property type="entry name" value="STI-like"/>
    <property type="match status" value="1"/>
</dbReference>
<evidence type="ECO:0000313" key="3">
    <source>
        <dbReference type="EMBL" id="KAE8683365.1"/>
    </source>
</evidence>
<dbReference type="EMBL" id="VEPZ02001269">
    <property type="protein sequence ID" value="KAE8683365.1"/>
    <property type="molecule type" value="Genomic_DNA"/>
</dbReference>
<dbReference type="Pfam" id="PF00197">
    <property type="entry name" value="Kunitz_legume"/>
    <property type="match status" value="1"/>
</dbReference>
<evidence type="ECO:0000256" key="1">
    <source>
        <dbReference type="ARBA" id="ARBA00005440"/>
    </source>
</evidence>
<keyword evidence="4" id="KW-1185">Reference proteome</keyword>
<proteinExistence type="inferred from homology"/>
<organism evidence="3 4">
    <name type="scientific">Hibiscus syriacus</name>
    <name type="common">Rose of Sharon</name>
    <dbReference type="NCBI Taxonomy" id="106335"/>
    <lineage>
        <taxon>Eukaryota</taxon>
        <taxon>Viridiplantae</taxon>
        <taxon>Streptophyta</taxon>
        <taxon>Embryophyta</taxon>
        <taxon>Tracheophyta</taxon>
        <taxon>Spermatophyta</taxon>
        <taxon>Magnoliopsida</taxon>
        <taxon>eudicotyledons</taxon>
        <taxon>Gunneridae</taxon>
        <taxon>Pentapetalae</taxon>
        <taxon>rosids</taxon>
        <taxon>malvids</taxon>
        <taxon>Malvales</taxon>
        <taxon>Malvaceae</taxon>
        <taxon>Malvoideae</taxon>
        <taxon>Hibiscus</taxon>
    </lineage>
</organism>
<dbReference type="PRINTS" id="PR00291">
    <property type="entry name" value="KUNITZINHBTR"/>
</dbReference>
<dbReference type="PROSITE" id="PS00283">
    <property type="entry name" value="SOYBEAN_KUNITZ"/>
    <property type="match status" value="1"/>
</dbReference>
<name>A0A6A2YWF4_HIBSY</name>